<dbReference type="InterPro" id="IPR035919">
    <property type="entry name" value="EAL_sf"/>
</dbReference>
<comment type="caution">
    <text evidence="5">The sequence shown here is derived from an EMBL/GenBank/DDBJ whole genome shotgun (WGS) entry which is preliminary data.</text>
</comment>
<dbReference type="PANTHER" id="PTHR44757">
    <property type="entry name" value="DIGUANYLATE CYCLASE DGCP"/>
    <property type="match status" value="1"/>
</dbReference>
<dbReference type="Gene3D" id="3.20.20.450">
    <property type="entry name" value="EAL domain"/>
    <property type="match status" value="1"/>
</dbReference>
<dbReference type="SUPFAM" id="SSF55785">
    <property type="entry name" value="PYP-like sensor domain (PAS domain)"/>
    <property type="match status" value="1"/>
</dbReference>
<feature type="transmembrane region" description="Helical" evidence="2">
    <location>
        <begin position="158"/>
        <end position="175"/>
    </location>
</feature>
<feature type="domain" description="GGDEF" evidence="4">
    <location>
        <begin position="370"/>
        <end position="507"/>
    </location>
</feature>
<evidence type="ECO:0000259" key="4">
    <source>
        <dbReference type="PROSITE" id="PS50887"/>
    </source>
</evidence>
<dbReference type="RefSeq" id="WP_179633787.1">
    <property type="nucleotide sequence ID" value="NZ_JACCFH010000001.1"/>
</dbReference>
<dbReference type="PROSITE" id="PS50887">
    <property type="entry name" value="GGDEF"/>
    <property type="match status" value="1"/>
</dbReference>
<evidence type="ECO:0000313" key="5">
    <source>
        <dbReference type="EMBL" id="NYG32966.1"/>
    </source>
</evidence>
<feature type="region of interest" description="Disordered" evidence="1">
    <location>
        <begin position="1"/>
        <end position="20"/>
    </location>
</feature>
<dbReference type="SMART" id="SM00052">
    <property type="entry name" value="EAL"/>
    <property type="match status" value="1"/>
</dbReference>
<dbReference type="Pfam" id="PF00990">
    <property type="entry name" value="GGDEF"/>
    <property type="match status" value="1"/>
</dbReference>
<dbReference type="Gene3D" id="3.30.450.20">
    <property type="entry name" value="PAS domain"/>
    <property type="match status" value="1"/>
</dbReference>
<dbReference type="PROSITE" id="PS50883">
    <property type="entry name" value="EAL"/>
    <property type="match status" value="1"/>
</dbReference>
<dbReference type="InterPro" id="IPR000160">
    <property type="entry name" value="GGDEF_dom"/>
</dbReference>
<dbReference type="FunFam" id="3.20.20.450:FF:000001">
    <property type="entry name" value="Cyclic di-GMP phosphodiesterase yahA"/>
    <property type="match status" value="1"/>
</dbReference>
<dbReference type="InterPro" id="IPR001633">
    <property type="entry name" value="EAL_dom"/>
</dbReference>
<keyword evidence="2" id="KW-0812">Transmembrane</keyword>
<dbReference type="SUPFAM" id="SSF55073">
    <property type="entry name" value="Nucleotide cyclase"/>
    <property type="match status" value="1"/>
</dbReference>
<name>A0A7Y9U702_9BURK</name>
<organism evidence="5 6">
    <name type="scientific">Sphaerotilus montanus</name>
    <dbReference type="NCBI Taxonomy" id="522889"/>
    <lineage>
        <taxon>Bacteria</taxon>
        <taxon>Pseudomonadati</taxon>
        <taxon>Pseudomonadota</taxon>
        <taxon>Betaproteobacteria</taxon>
        <taxon>Burkholderiales</taxon>
        <taxon>Sphaerotilaceae</taxon>
        <taxon>Sphaerotilus</taxon>
    </lineage>
</organism>
<evidence type="ECO:0000256" key="1">
    <source>
        <dbReference type="SAM" id="MobiDB-lite"/>
    </source>
</evidence>
<feature type="transmembrane region" description="Helical" evidence="2">
    <location>
        <begin position="68"/>
        <end position="90"/>
    </location>
</feature>
<dbReference type="EMBL" id="JACCFH010000001">
    <property type="protein sequence ID" value="NYG32966.1"/>
    <property type="molecule type" value="Genomic_DNA"/>
</dbReference>
<reference evidence="5 6" key="1">
    <citation type="submission" date="2020-07" db="EMBL/GenBank/DDBJ databases">
        <title>Genomic Encyclopedia of Archaeal and Bacterial Type Strains, Phase II (KMG-II): from individual species to whole genera.</title>
        <authorList>
            <person name="Goeker M."/>
        </authorList>
    </citation>
    <scope>NUCLEOTIDE SEQUENCE [LARGE SCALE GENOMIC DNA]</scope>
    <source>
        <strain evidence="5 6">DSM 21226</strain>
    </source>
</reference>
<evidence type="ECO:0000259" key="3">
    <source>
        <dbReference type="PROSITE" id="PS50883"/>
    </source>
</evidence>
<dbReference type="NCBIfam" id="TIGR00254">
    <property type="entry name" value="GGDEF"/>
    <property type="match status" value="1"/>
</dbReference>
<protein>
    <submittedName>
        <fullName evidence="5">Diguanylate cyclase (GGDEF)-like protein</fullName>
    </submittedName>
</protein>
<evidence type="ECO:0000313" key="6">
    <source>
        <dbReference type="Proteomes" id="UP000518288"/>
    </source>
</evidence>
<dbReference type="InterPro" id="IPR029787">
    <property type="entry name" value="Nucleotide_cyclase"/>
</dbReference>
<evidence type="ECO:0000256" key="2">
    <source>
        <dbReference type="SAM" id="Phobius"/>
    </source>
</evidence>
<dbReference type="PANTHER" id="PTHR44757:SF2">
    <property type="entry name" value="BIOFILM ARCHITECTURE MAINTENANCE PROTEIN MBAA"/>
    <property type="match status" value="1"/>
</dbReference>
<keyword evidence="6" id="KW-1185">Reference proteome</keyword>
<dbReference type="Proteomes" id="UP000518288">
    <property type="component" value="Unassembled WGS sequence"/>
</dbReference>
<accession>A0A7Y9U702</accession>
<feature type="domain" description="EAL" evidence="3">
    <location>
        <begin position="516"/>
        <end position="773"/>
    </location>
</feature>
<feature type="transmembrane region" description="Helical" evidence="2">
    <location>
        <begin position="43"/>
        <end position="62"/>
    </location>
</feature>
<dbReference type="InterPro" id="IPR052155">
    <property type="entry name" value="Biofilm_reg_signaling"/>
</dbReference>
<dbReference type="Pfam" id="PF00563">
    <property type="entry name" value="EAL"/>
    <property type="match status" value="1"/>
</dbReference>
<keyword evidence="2" id="KW-1133">Transmembrane helix</keyword>
<proteinExistence type="predicted"/>
<dbReference type="CDD" id="cd01948">
    <property type="entry name" value="EAL"/>
    <property type="match status" value="1"/>
</dbReference>
<sequence>MTRTPEPSTAAPPESRPLRSDAEDAAEWSSRLLLSHYQHTPQAVISGMALSALIAWVLWGTAPHARLVQWLAGVETMMALRLLVAHYFLYGGGRARWSMRQWCAVAHAQTVLSGVSWGTLGLFYAVIDDHAARTALLMTLMGTCAGSAALIGSIRGTLPVFGVLAMGPLIGVLLTRGDLTQVYMGAALVYYVYLVMVKGPSRISGAMAEQHANRRDRDRLVARLEDAERVGQMGHLIWNEAARCSTLSAEAQRQLGFDSPTVDDARLLWGRVIEEDRSRVIQLSAQALAHGDRELRFDTRILGPFGLRDLRVVQRFDYNPTGHVTRTMTTTQDITELKATQRELHTLAFQDVLTGLVNRAGFTQRLHDRPVQAVLMLDLDHFKYVNDTLGHATGDRLLVMMAQRLGTCLRSQDTIARLGGDEFAVLIHDAADHGQLDRIARRLVEALSAPCRIDDHDIFVSASVGIAVRGCDGSSTTTDPDTLMQQADTALFAAKAGGRSRHQFHSEDLSQRTRDRVTLEADLRRGLSERQFSVHFQPKVALADGRIVGAEALLRWHHPERGPVSPDVFIPVAEDSGLIVAIGAWVLRDACAAAADWNRARAPGDPPLRIAVNLSPRQFLNHDLIGTVTAALARTGCRAEWIELEITERLLLDERGQAGETLDGLRAMGLTLAIDDFGTGHSALSYLTKYPISTLKIDKSFMRDITTRSDQAGVVRAIISMGHSLQLDLVAEGVETKEQACFLREQGCALAQGWLFGRPMPRHDFTALLLARAAVELTPTA</sequence>
<feature type="transmembrane region" description="Helical" evidence="2">
    <location>
        <begin position="102"/>
        <end position="125"/>
    </location>
</feature>
<keyword evidence="2" id="KW-0472">Membrane</keyword>
<gene>
    <name evidence="5" type="ORF">BDD16_001952</name>
</gene>
<dbReference type="Gene3D" id="3.30.70.270">
    <property type="match status" value="1"/>
</dbReference>
<dbReference type="CDD" id="cd01949">
    <property type="entry name" value="GGDEF"/>
    <property type="match status" value="1"/>
</dbReference>
<dbReference type="SUPFAM" id="SSF141868">
    <property type="entry name" value="EAL domain-like"/>
    <property type="match status" value="1"/>
</dbReference>
<dbReference type="InterPro" id="IPR035965">
    <property type="entry name" value="PAS-like_dom_sf"/>
</dbReference>
<feature type="transmembrane region" description="Helical" evidence="2">
    <location>
        <begin position="181"/>
        <end position="197"/>
    </location>
</feature>
<dbReference type="SMART" id="SM00267">
    <property type="entry name" value="GGDEF"/>
    <property type="match status" value="1"/>
</dbReference>
<dbReference type="AlphaFoldDB" id="A0A7Y9U702"/>
<dbReference type="InterPro" id="IPR043128">
    <property type="entry name" value="Rev_trsase/Diguanyl_cyclase"/>
</dbReference>